<evidence type="ECO:0000313" key="1">
    <source>
        <dbReference type="EMBL" id="CAF4692664.1"/>
    </source>
</evidence>
<feature type="non-terminal residue" evidence="1">
    <location>
        <position position="43"/>
    </location>
</feature>
<comment type="caution">
    <text evidence="1">The sequence shown here is derived from an EMBL/GenBank/DDBJ whole genome shotgun (WGS) entry which is preliminary data.</text>
</comment>
<dbReference type="EMBL" id="CAJOBJ010124516">
    <property type="protein sequence ID" value="CAF4692664.1"/>
    <property type="molecule type" value="Genomic_DNA"/>
</dbReference>
<evidence type="ECO:0000313" key="2">
    <source>
        <dbReference type="Proteomes" id="UP000681720"/>
    </source>
</evidence>
<gene>
    <name evidence="1" type="ORF">GIL414_LOCUS42736</name>
</gene>
<protein>
    <submittedName>
        <fullName evidence="1">Uncharacterized protein</fullName>
    </submittedName>
</protein>
<reference evidence="1" key="1">
    <citation type="submission" date="2021-02" db="EMBL/GenBank/DDBJ databases">
        <authorList>
            <person name="Nowell W R."/>
        </authorList>
    </citation>
    <scope>NUCLEOTIDE SEQUENCE</scope>
</reference>
<dbReference type="Proteomes" id="UP000681720">
    <property type="component" value="Unassembled WGS sequence"/>
</dbReference>
<name>A0A8S3ALD1_9BILA</name>
<sequence length="43" mass="5077">MVRRFQSMEEYLGRDYPLFFDTLDQAASLLSSDVNNKNYLQLS</sequence>
<proteinExistence type="predicted"/>
<organism evidence="1 2">
    <name type="scientific">Rotaria magnacalcarata</name>
    <dbReference type="NCBI Taxonomy" id="392030"/>
    <lineage>
        <taxon>Eukaryota</taxon>
        <taxon>Metazoa</taxon>
        <taxon>Spiralia</taxon>
        <taxon>Gnathifera</taxon>
        <taxon>Rotifera</taxon>
        <taxon>Eurotatoria</taxon>
        <taxon>Bdelloidea</taxon>
        <taxon>Philodinida</taxon>
        <taxon>Philodinidae</taxon>
        <taxon>Rotaria</taxon>
    </lineage>
</organism>
<accession>A0A8S3ALD1</accession>
<dbReference type="AlphaFoldDB" id="A0A8S3ALD1"/>